<comment type="caution">
    <text evidence="2">The sequence shown here is derived from an EMBL/GenBank/DDBJ whole genome shotgun (WGS) entry which is preliminary data.</text>
</comment>
<protein>
    <submittedName>
        <fullName evidence="2">Uncharacterized protein</fullName>
    </submittedName>
</protein>
<dbReference type="AlphaFoldDB" id="A0A4Z0QYL5"/>
<organism evidence="2 3">
    <name type="scientific">Desulfosporosinus fructosivorans</name>
    <dbReference type="NCBI Taxonomy" id="2018669"/>
    <lineage>
        <taxon>Bacteria</taxon>
        <taxon>Bacillati</taxon>
        <taxon>Bacillota</taxon>
        <taxon>Clostridia</taxon>
        <taxon>Eubacteriales</taxon>
        <taxon>Desulfitobacteriaceae</taxon>
        <taxon>Desulfosporosinus</taxon>
    </lineage>
</organism>
<dbReference type="Proteomes" id="UP000298460">
    <property type="component" value="Unassembled WGS sequence"/>
</dbReference>
<keyword evidence="1" id="KW-1133">Transmembrane helix</keyword>
<evidence type="ECO:0000313" key="2">
    <source>
        <dbReference type="EMBL" id="TGE35872.1"/>
    </source>
</evidence>
<dbReference type="RefSeq" id="WP_135550822.1">
    <property type="nucleotide sequence ID" value="NZ_SPQQ01000010.1"/>
</dbReference>
<gene>
    <name evidence="2" type="ORF">E4K67_22405</name>
</gene>
<keyword evidence="1" id="KW-0812">Transmembrane</keyword>
<proteinExistence type="predicted"/>
<feature type="transmembrane region" description="Helical" evidence="1">
    <location>
        <begin position="12"/>
        <end position="33"/>
    </location>
</feature>
<evidence type="ECO:0000256" key="1">
    <source>
        <dbReference type="SAM" id="Phobius"/>
    </source>
</evidence>
<reference evidence="2 3" key="1">
    <citation type="submission" date="2019-03" db="EMBL/GenBank/DDBJ databases">
        <title>Draft Genome Sequence of Desulfosporosinus fructosivorans Strain 63.6F, Isolated from Marine Sediment in the Baltic Sea.</title>
        <authorList>
            <person name="Hausmann B."/>
            <person name="Vandieken V."/>
            <person name="Pjevac P."/>
            <person name="Schreck K."/>
            <person name="Herbold C.W."/>
            <person name="Loy A."/>
        </authorList>
    </citation>
    <scope>NUCLEOTIDE SEQUENCE [LARGE SCALE GENOMIC DNA]</scope>
    <source>
        <strain evidence="2 3">63.6F</strain>
    </source>
</reference>
<dbReference type="EMBL" id="SPQQ01000010">
    <property type="protein sequence ID" value="TGE35872.1"/>
    <property type="molecule type" value="Genomic_DNA"/>
</dbReference>
<evidence type="ECO:0000313" key="3">
    <source>
        <dbReference type="Proteomes" id="UP000298460"/>
    </source>
</evidence>
<keyword evidence="3" id="KW-1185">Reference proteome</keyword>
<sequence length="130" mass="14132">MEDGIKGKKAYGKIIIIIVLVAISYSTGAYVGFRNGTAKAQAQAVSPKQNINGSTLSSIPQGEYRIGKDISAGEYKIISDDKSCYFKLSKDSSGNKNSIIDNGAVYGQKYITTQDSQYLEIHFGHLEKVN</sequence>
<name>A0A4Z0QYL5_9FIRM</name>
<keyword evidence="1" id="KW-0472">Membrane</keyword>
<dbReference type="OrthoDB" id="1650483at2"/>
<accession>A0A4Z0QYL5</accession>